<reference evidence="10 11" key="1">
    <citation type="journal article" date="2019" name="Int. J. Syst. Evol. Microbiol.">
        <title>The Global Catalogue of Microorganisms (GCM) 10K type strain sequencing project: providing services to taxonomists for standard genome sequencing and annotation.</title>
        <authorList>
            <consortium name="The Broad Institute Genomics Platform"/>
            <consortium name="The Broad Institute Genome Sequencing Center for Infectious Disease"/>
            <person name="Wu L."/>
            <person name="Ma J."/>
        </authorList>
    </citation>
    <scope>NUCLEOTIDE SEQUENCE [LARGE SCALE GENOMIC DNA]</scope>
    <source>
        <strain evidence="10 11">IBRC-M 10256</strain>
    </source>
</reference>
<feature type="compositionally biased region" description="Low complexity" evidence="8">
    <location>
        <begin position="54"/>
        <end position="80"/>
    </location>
</feature>
<feature type="transmembrane region" description="Helical" evidence="7">
    <location>
        <begin position="191"/>
        <end position="215"/>
    </location>
</feature>
<feature type="transmembrane region" description="Helical" evidence="7">
    <location>
        <begin position="227"/>
        <end position="248"/>
    </location>
</feature>
<dbReference type="InterPro" id="IPR000515">
    <property type="entry name" value="MetI-like"/>
</dbReference>
<proteinExistence type="inferred from homology"/>
<keyword evidence="2 7" id="KW-0813">Transport</keyword>
<feature type="compositionally biased region" description="Acidic residues" evidence="8">
    <location>
        <begin position="1"/>
        <end position="13"/>
    </location>
</feature>
<keyword evidence="3" id="KW-1003">Cell membrane</keyword>
<dbReference type="EMBL" id="JBHSAQ010000003">
    <property type="protein sequence ID" value="MFC3958520.1"/>
    <property type="molecule type" value="Genomic_DNA"/>
</dbReference>
<keyword evidence="11" id="KW-1185">Reference proteome</keyword>
<feature type="region of interest" description="Disordered" evidence="8">
    <location>
        <begin position="1"/>
        <end position="112"/>
    </location>
</feature>
<evidence type="ECO:0000313" key="10">
    <source>
        <dbReference type="EMBL" id="MFC3958520.1"/>
    </source>
</evidence>
<dbReference type="GO" id="GO:0005886">
    <property type="term" value="C:plasma membrane"/>
    <property type="evidence" value="ECO:0007669"/>
    <property type="project" value="UniProtKB-SubCell"/>
</dbReference>
<accession>A0ABD5NNW2</accession>
<dbReference type="Gene3D" id="1.10.3720.10">
    <property type="entry name" value="MetI-like"/>
    <property type="match status" value="1"/>
</dbReference>
<comment type="subcellular location">
    <subcellularLocation>
        <location evidence="1 7">Cell membrane</location>
        <topology evidence="1 7">Multi-pass membrane protein</topology>
    </subcellularLocation>
</comment>
<keyword evidence="6 7" id="KW-0472">Membrane</keyword>
<name>A0ABD5NNW2_9EURY</name>
<feature type="compositionally biased region" description="Basic and acidic residues" evidence="8">
    <location>
        <begin position="94"/>
        <end position="112"/>
    </location>
</feature>
<feature type="transmembrane region" description="Helical" evidence="7">
    <location>
        <begin position="304"/>
        <end position="329"/>
    </location>
</feature>
<protein>
    <submittedName>
        <fullName evidence="10">ABC transporter permease subunit</fullName>
    </submittedName>
</protein>
<dbReference type="InterPro" id="IPR035906">
    <property type="entry name" value="MetI-like_sf"/>
</dbReference>
<keyword evidence="5 7" id="KW-1133">Transmembrane helix</keyword>
<evidence type="ECO:0000313" key="11">
    <source>
        <dbReference type="Proteomes" id="UP001595846"/>
    </source>
</evidence>
<dbReference type="PROSITE" id="PS50928">
    <property type="entry name" value="ABC_TM1"/>
    <property type="match status" value="1"/>
</dbReference>
<evidence type="ECO:0000256" key="2">
    <source>
        <dbReference type="ARBA" id="ARBA00022448"/>
    </source>
</evidence>
<evidence type="ECO:0000256" key="5">
    <source>
        <dbReference type="ARBA" id="ARBA00022989"/>
    </source>
</evidence>
<evidence type="ECO:0000256" key="7">
    <source>
        <dbReference type="RuleBase" id="RU363032"/>
    </source>
</evidence>
<sequence>MTEDDSSTDDPFDAGDGARTGDQTTEPMDGPADASTDAGNGEPANAPSDEYANGSTGDPDPSGPDSGADPGPTADGPSPSIYSDGGGASTSAADGDRHIPVAEIPDARPGRERDWSSWLVERTPSLRRSLVYAVAIGVAFLWVVPFLGLLMASVRPLSEIVGGWWQLEGMSITLENYQRAWAYQTAPLGQALLNTAIVTIPAVLVVMLLGAMAAYPFARFEFPLKTALFFLILLVMAAPPELVAMGNYNTLRSTGMFDTYVGLVLVHVGWGLGWVVLFLRNYLLGIPEELEEAARIDGASRFQIFRTIILPLSVPALVSVAVIQFTWVWNAFFFPLVFMRSPDLYLAPQVLPLMRGRLQIDWGLVAAGSILTMIVPVVLFLLLERYYTRGMVAAVVD</sequence>
<dbReference type="CDD" id="cd06261">
    <property type="entry name" value="TM_PBP2"/>
    <property type="match status" value="1"/>
</dbReference>
<dbReference type="AlphaFoldDB" id="A0ABD5NNW2"/>
<comment type="caution">
    <text evidence="10">The sequence shown here is derived from an EMBL/GenBank/DDBJ whole genome shotgun (WGS) entry which is preliminary data.</text>
</comment>
<feature type="transmembrane region" description="Helical" evidence="7">
    <location>
        <begin position="362"/>
        <end position="383"/>
    </location>
</feature>
<evidence type="ECO:0000256" key="8">
    <source>
        <dbReference type="SAM" id="MobiDB-lite"/>
    </source>
</evidence>
<dbReference type="Proteomes" id="UP001595846">
    <property type="component" value="Unassembled WGS sequence"/>
</dbReference>
<dbReference type="PANTHER" id="PTHR43744">
    <property type="entry name" value="ABC TRANSPORTER PERMEASE PROTEIN MG189-RELATED-RELATED"/>
    <property type="match status" value="1"/>
</dbReference>
<dbReference type="GeneID" id="73903856"/>
<keyword evidence="4 7" id="KW-0812">Transmembrane</keyword>
<organism evidence="10 11">
    <name type="scientific">Halovivax cerinus</name>
    <dbReference type="NCBI Taxonomy" id="1487865"/>
    <lineage>
        <taxon>Archaea</taxon>
        <taxon>Methanobacteriati</taxon>
        <taxon>Methanobacteriota</taxon>
        <taxon>Stenosarchaea group</taxon>
        <taxon>Halobacteria</taxon>
        <taxon>Halobacteriales</taxon>
        <taxon>Natrialbaceae</taxon>
        <taxon>Halovivax</taxon>
    </lineage>
</organism>
<evidence type="ECO:0000256" key="1">
    <source>
        <dbReference type="ARBA" id="ARBA00004651"/>
    </source>
</evidence>
<feature type="transmembrane region" description="Helical" evidence="7">
    <location>
        <begin position="260"/>
        <end position="283"/>
    </location>
</feature>
<dbReference type="RefSeq" id="WP_256531136.1">
    <property type="nucleotide sequence ID" value="NZ_CP101824.1"/>
</dbReference>
<feature type="domain" description="ABC transmembrane type-1" evidence="9">
    <location>
        <begin position="192"/>
        <end position="383"/>
    </location>
</feature>
<feature type="transmembrane region" description="Helical" evidence="7">
    <location>
        <begin position="130"/>
        <end position="154"/>
    </location>
</feature>
<gene>
    <name evidence="10" type="ORF">ACFOUR_09090</name>
</gene>
<dbReference type="PANTHER" id="PTHR43744:SF4">
    <property type="entry name" value="OSMOPROTECTIVE COMPOUNDS UPTAKE PERMEASE PROTEIN GGTD"/>
    <property type="match status" value="1"/>
</dbReference>
<dbReference type="SUPFAM" id="SSF161098">
    <property type="entry name" value="MetI-like"/>
    <property type="match status" value="1"/>
</dbReference>
<evidence type="ECO:0000256" key="3">
    <source>
        <dbReference type="ARBA" id="ARBA00022475"/>
    </source>
</evidence>
<comment type="similarity">
    <text evidence="7">Belongs to the binding-protein-dependent transport system permease family.</text>
</comment>
<dbReference type="Pfam" id="PF00528">
    <property type="entry name" value="BPD_transp_1"/>
    <property type="match status" value="1"/>
</dbReference>
<evidence type="ECO:0000256" key="4">
    <source>
        <dbReference type="ARBA" id="ARBA00022692"/>
    </source>
</evidence>
<evidence type="ECO:0000259" key="9">
    <source>
        <dbReference type="PROSITE" id="PS50928"/>
    </source>
</evidence>
<evidence type="ECO:0000256" key="6">
    <source>
        <dbReference type="ARBA" id="ARBA00023136"/>
    </source>
</evidence>